<organism evidence="1 2">
    <name type="scientific">Corynebacterium matruchotii ATCC 33806</name>
    <dbReference type="NCBI Taxonomy" id="566549"/>
    <lineage>
        <taxon>Bacteria</taxon>
        <taxon>Bacillati</taxon>
        <taxon>Actinomycetota</taxon>
        <taxon>Actinomycetes</taxon>
        <taxon>Mycobacteriales</taxon>
        <taxon>Corynebacteriaceae</taxon>
        <taxon>Corynebacterium</taxon>
    </lineage>
</organism>
<gene>
    <name evidence="1" type="ORF">CORMATOL_02939</name>
</gene>
<reference evidence="1 2" key="1">
    <citation type="submission" date="2009-01" db="EMBL/GenBank/DDBJ databases">
        <authorList>
            <person name="Fulton L."/>
            <person name="Clifton S."/>
            <person name="Chinwalla A.T."/>
            <person name="Mitreva M."/>
            <person name="Sodergren E."/>
            <person name="Weinstock G."/>
            <person name="Clifton S."/>
            <person name="Dooling D.J."/>
            <person name="Fulton B."/>
            <person name="Minx P."/>
            <person name="Pepin K.H."/>
            <person name="Johnson M."/>
            <person name="Bhonagiri V."/>
            <person name="Nash W.E."/>
            <person name="Mardis E.R."/>
            <person name="Wilson R.K."/>
        </authorList>
    </citation>
    <scope>NUCLEOTIDE SEQUENCE [LARGE SCALE GENOMIC DNA]</scope>
    <source>
        <strain evidence="1 2">ATCC 33806</strain>
    </source>
</reference>
<proteinExistence type="predicted"/>
<name>C0E7F0_9CORY</name>
<sequence length="48" mass="5462">MVAAMLEKMAFLLPCILGYSPGNRAKIETTLWAPDSGVRVENCRHREW</sequence>
<protein>
    <submittedName>
        <fullName evidence="1">Uncharacterized protein</fullName>
    </submittedName>
</protein>
<dbReference type="AlphaFoldDB" id="C0E7F0"/>
<comment type="caution">
    <text evidence="1">The sequence shown here is derived from an EMBL/GenBank/DDBJ whole genome shotgun (WGS) entry which is preliminary data.</text>
</comment>
<evidence type="ECO:0000313" key="1">
    <source>
        <dbReference type="EMBL" id="EEG25325.1"/>
    </source>
</evidence>
<accession>C0E7F0</accession>
<dbReference type="HOGENOM" id="CLU_3151806_0_0_11"/>
<evidence type="ECO:0000313" key="2">
    <source>
        <dbReference type="Proteomes" id="UP000006247"/>
    </source>
</evidence>
<dbReference type="EMBL" id="ACEB01000053">
    <property type="protein sequence ID" value="EEG25325.1"/>
    <property type="molecule type" value="Genomic_DNA"/>
</dbReference>
<dbReference type="Proteomes" id="UP000006247">
    <property type="component" value="Unassembled WGS sequence"/>
</dbReference>